<evidence type="ECO:0000313" key="1">
    <source>
        <dbReference type="EMBL" id="VDL86449.1"/>
    </source>
</evidence>
<organism evidence="3">
    <name type="scientific">Schistocephalus solidus</name>
    <name type="common">Tapeworm</name>
    <dbReference type="NCBI Taxonomy" id="70667"/>
    <lineage>
        <taxon>Eukaryota</taxon>
        <taxon>Metazoa</taxon>
        <taxon>Spiralia</taxon>
        <taxon>Lophotrochozoa</taxon>
        <taxon>Platyhelminthes</taxon>
        <taxon>Cestoda</taxon>
        <taxon>Eucestoda</taxon>
        <taxon>Diphyllobothriidea</taxon>
        <taxon>Diphyllobothriidae</taxon>
        <taxon>Schistocephalus</taxon>
    </lineage>
</organism>
<evidence type="ECO:0000313" key="3">
    <source>
        <dbReference type="WBParaSite" id="SSLN_0000094001-mRNA-1"/>
    </source>
</evidence>
<sequence>MYHLSGGLEKCGTHTEEWRSLRGTTLYYPRGLIPSRPTKCTPLSSALWLLPLSLDVRLQTRSLIILTARPLLGPSVLLYLWVSVLAMCRQALEHVLWLTAVRVCALMCDVAHAAAGDIVFLRPFNFSARFSAMDIHLFSSLPTGRLCIVINCPF</sequence>
<gene>
    <name evidence="1" type="ORF">SSLN_LOCUS902</name>
</gene>
<dbReference type="AlphaFoldDB" id="A0A183S9K4"/>
<name>A0A183S9K4_SCHSO</name>
<dbReference type="Proteomes" id="UP000275846">
    <property type="component" value="Unassembled WGS sequence"/>
</dbReference>
<reference evidence="3" key="1">
    <citation type="submission" date="2016-06" db="UniProtKB">
        <authorList>
            <consortium name="WormBaseParasite"/>
        </authorList>
    </citation>
    <scope>IDENTIFICATION</scope>
</reference>
<reference evidence="1 2" key="2">
    <citation type="submission" date="2018-11" db="EMBL/GenBank/DDBJ databases">
        <authorList>
            <consortium name="Pathogen Informatics"/>
        </authorList>
    </citation>
    <scope>NUCLEOTIDE SEQUENCE [LARGE SCALE GENOMIC DNA]</scope>
    <source>
        <strain evidence="1 2">NST_G2</strain>
    </source>
</reference>
<dbReference type="EMBL" id="UYSU01000989">
    <property type="protein sequence ID" value="VDL86449.1"/>
    <property type="molecule type" value="Genomic_DNA"/>
</dbReference>
<keyword evidence="2" id="KW-1185">Reference proteome</keyword>
<proteinExistence type="predicted"/>
<accession>A0A183S9K4</accession>
<evidence type="ECO:0000313" key="2">
    <source>
        <dbReference type="Proteomes" id="UP000275846"/>
    </source>
</evidence>
<dbReference type="WBParaSite" id="SSLN_0000094001-mRNA-1">
    <property type="protein sequence ID" value="SSLN_0000094001-mRNA-1"/>
    <property type="gene ID" value="SSLN_0000094001"/>
</dbReference>
<protein>
    <submittedName>
        <fullName evidence="3">Secreted protein</fullName>
    </submittedName>
</protein>